<dbReference type="GO" id="GO:0009699">
    <property type="term" value="P:phenylpropanoid biosynthetic process"/>
    <property type="evidence" value="ECO:0007669"/>
    <property type="project" value="UniProtKB-ARBA"/>
</dbReference>
<keyword evidence="4" id="KW-0732">Signal</keyword>
<comment type="subunit">
    <text evidence="2 4">Homodimer.</text>
</comment>
<comment type="subcellular location">
    <subcellularLocation>
        <location evidence="4">Secreted</location>
        <location evidence="4">Extracellular space</location>
        <location evidence="4">Apoplast</location>
    </subcellularLocation>
</comment>
<evidence type="ECO:0000256" key="3">
    <source>
        <dbReference type="ARBA" id="ARBA00022525"/>
    </source>
</evidence>
<comment type="function">
    <text evidence="4">Dirigent proteins impart stereoselectivity on the phenoxy radical-coupling reaction, yielding optically active lignans from two molecules of coniferyl alcohol in the biosynthesis of lignans, flavonolignans, and alkaloids and thus plays a central role in plant secondary metabolism.</text>
</comment>
<name>A0A176W9V8_MARPO</name>
<sequence length="191" mass="20620">MERLTICWSLVLLISLIGIFQSEASNLGLKKSINLTYYVHDTFVKGSETSVVVATVGENKGDPAFGDIRVFHSPIRATEDRNSLLLGNTGGTLADISHLENNTYHASFSVSYNSSEYVGTFSVQGRVTPGTTTWEVPIIAGTGDFRGAQGYGIAKAYNVTDISDVLFKSCGSGQLLENNATDDCSQLRRPL</sequence>
<evidence type="ECO:0000313" key="6">
    <source>
        <dbReference type="Proteomes" id="UP000077202"/>
    </source>
</evidence>
<dbReference type="InterPro" id="IPR044859">
    <property type="entry name" value="Allene_oxi_cyc_Dirigent"/>
</dbReference>
<proteinExistence type="inferred from homology"/>
<keyword evidence="3 4" id="KW-0964">Secreted</keyword>
<dbReference type="AlphaFoldDB" id="A0A176W9V8"/>
<evidence type="ECO:0000256" key="2">
    <source>
        <dbReference type="ARBA" id="ARBA00011738"/>
    </source>
</evidence>
<keyword evidence="4" id="KW-0052">Apoplast</keyword>
<dbReference type="GO" id="GO:0048046">
    <property type="term" value="C:apoplast"/>
    <property type="evidence" value="ECO:0007669"/>
    <property type="project" value="UniProtKB-SubCell"/>
</dbReference>
<evidence type="ECO:0000313" key="5">
    <source>
        <dbReference type="EMBL" id="OAE29361.1"/>
    </source>
</evidence>
<organism evidence="5 6">
    <name type="scientific">Marchantia polymorpha subsp. ruderalis</name>
    <dbReference type="NCBI Taxonomy" id="1480154"/>
    <lineage>
        <taxon>Eukaryota</taxon>
        <taxon>Viridiplantae</taxon>
        <taxon>Streptophyta</taxon>
        <taxon>Embryophyta</taxon>
        <taxon>Marchantiophyta</taxon>
        <taxon>Marchantiopsida</taxon>
        <taxon>Marchantiidae</taxon>
        <taxon>Marchantiales</taxon>
        <taxon>Marchantiaceae</taxon>
        <taxon>Marchantia</taxon>
    </lineage>
</organism>
<comment type="similarity">
    <text evidence="1 4">Belongs to the plant dirigent protein family.</text>
</comment>
<dbReference type="Gene3D" id="2.40.480.10">
    <property type="entry name" value="Allene oxide cyclase-like"/>
    <property type="match status" value="1"/>
</dbReference>
<comment type="caution">
    <text evidence="5">The sequence shown here is derived from an EMBL/GenBank/DDBJ whole genome shotgun (WGS) entry which is preliminary data.</text>
</comment>
<keyword evidence="6" id="KW-1185">Reference proteome</keyword>
<evidence type="ECO:0000256" key="4">
    <source>
        <dbReference type="RuleBase" id="RU363099"/>
    </source>
</evidence>
<protein>
    <recommendedName>
        <fullName evidence="4">Dirigent protein</fullName>
    </recommendedName>
</protein>
<reference evidence="5" key="1">
    <citation type="submission" date="2016-03" db="EMBL/GenBank/DDBJ databases">
        <title>Mechanisms controlling the formation of the plant cell surface in tip-growing cells are functionally conserved among land plants.</title>
        <authorList>
            <person name="Honkanen S."/>
            <person name="Jones V.A."/>
            <person name="Morieri G."/>
            <person name="Champion C."/>
            <person name="Hetherington A.J."/>
            <person name="Kelly S."/>
            <person name="Saint-Marcoux D."/>
            <person name="Proust H."/>
            <person name="Prescott H."/>
            <person name="Dolan L."/>
        </authorList>
    </citation>
    <scope>NUCLEOTIDE SEQUENCE [LARGE SCALE GENOMIC DNA]</scope>
    <source>
        <tissue evidence="5">Whole gametophyte</tissue>
    </source>
</reference>
<accession>A0A176W9V8</accession>
<dbReference type="EMBL" id="LVLJ01001470">
    <property type="protein sequence ID" value="OAE29361.1"/>
    <property type="molecule type" value="Genomic_DNA"/>
</dbReference>
<dbReference type="InterPro" id="IPR004265">
    <property type="entry name" value="Dirigent"/>
</dbReference>
<evidence type="ECO:0000256" key="1">
    <source>
        <dbReference type="ARBA" id="ARBA00010746"/>
    </source>
</evidence>
<dbReference type="PANTHER" id="PTHR21495">
    <property type="entry name" value="NUCLEOPORIN-RELATED"/>
    <property type="match status" value="1"/>
</dbReference>
<feature type="chain" id="PRO_5008191859" description="Dirigent protein" evidence="4">
    <location>
        <begin position="25"/>
        <end position="191"/>
    </location>
</feature>
<dbReference type="Pfam" id="PF03018">
    <property type="entry name" value="Dirigent"/>
    <property type="match status" value="1"/>
</dbReference>
<gene>
    <name evidence="5" type="ORF">AXG93_4831s1210</name>
</gene>
<dbReference type="Proteomes" id="UP000077202">
    <property type="component" value="Unassembled WGS sequence"/>
</dbReference>
<feature type="signal peptide" evidence="4">
    <location>
        <begin position="1"/>
        <end position="24"/>
    </location>
</feature>